<keyword evidence="1 4" id="KW-0808">Transferase</keyword>
<dbReference type="EMBL" id="QKRX01000027">
    <property type="protein sequence ID" value="RAU16439.1"/>
    <property type="molecule type" value="Genomic_DNA"/>
</dbReference>
<dbReference type="Gene3D" id="3.40.630.30">
    <property type="match status" value="1"/>
</dbReference>
<dbReference type="CDD" id="cd04301">
    <property type="entry name" value="NAT_SF"/>
    <property type="match status" value="1"/>
</dbReference>
<organism evidence="4 5">
    <name type="scientific">Nitrincola tibetensis</name>
    <dbReference type="NCBI Taxonomy" id="2219697"/>
    <lineage>
        <taxon>Bacteria</taxon>
        <taxon>Pseudomonadati</taxon>
        <taxon>Pseudomonadota</taxon>
        <taxon>Gammaproteobacteria</taxon>
        <taxon>Oceanospirillales</taxon>
        <taxon>Oceanospirillaceae</taxon>
        <taxon>Nitrincola</taxon>
    </lineage>
</organism>
<comment type="caution">
    <text evidence="4">The sequence shown here is derived from an EMBL/GenBank/DDBJ whole genome shotgun (WGS) entry which is preliminary data.</text>
</comment>
<evidence type="ECO:0000259" key="3">
    <source>
        <dbReference type="PROSITE" id="PS51186"/>
    </source>
</evidence>
<evidence type="ECO:0000256" key="2">
    <source>
        <dbReference type="ARBA" id="ARBA00023315"/>
    </source>
</evidence>
<dbReference type="RefSeq" id="WP_112160709.1">
    <property type="nucleotide sequence ID" value="NZ_QKRX01000027.1"/>
</dbReference>
<gene>
    <name evidence="4" type="ORF">DN062_18170</name>
</gene>
<dbReference type="InterPro" id="IPR016181">
    <property type="entry name" value="Acyl_CoA_acyltransferase"/>
</dbReference>
<dbReference type="Proteomes" id="UP000250744">
    <property type="component" value="Unassembled WGS sequence"/>
</dbReference>
<feature type="domain" description="N-acetyltransferase" evidence="3">
    <location>
        <begin position="1"/>
        <end position="158"/>
    </location>
</feature>
<dbReference type="PROSITE" id="PS51186">
    <property type="entry name" value="GNAT"/>
    <property type="match status" value="1"/>
</dbReference>
<evidence type="ECO:0000313" key="4">
    <source>
        <dbReference type="EMBL" id="RAU16439.1"/>
    </source>
</evidence>
<dbReference type="AlphaFoldDB" id="A0A364NH38"/>
<dbReference type="InterPro" id="IPR000182">
    <property type="entry name" value="GNAT_dom"/>
</dbReference>
<keyword evidence="2" id="KW-0012">Acyltransferase</keyword>
<keyword evidence="5" id="KW-1185">Reference proteome</keyword>
<dbReference type="InterPro" id="IPR050832">
    <property type="entry name" value="Bact_Acetyltransf"/>
</dbReference>
<dbReference type="PANTHER" id="PTHR43877:SF2">
    <property type="entry name" value="AMINOALKYLPHOSPHONATE N-ACETYLTRANSFERASE-RELATED"/>
    <property type="match status" value="1"/>
</dbReference>
<reference evidence="4 5" key="1">
    <citation type="submission" date="2018-06" db="EMBL/GenBank/DDBJ databases">
        <title>Nitrincola tibetense sp. nov., isolated from Lake XuguoCo on Tibetan Plateau.</title>
        <authorList>
            <person name="Xing P."/>
        </authorList>
    </citation>
    <scope>NUCLEOTIDE SEQUENCE [LARGE SCALE GENOMIC DNA]</scope>
    <source>
        <strain evidence="5">xg18</strain>
    </source>
</reference>
<dbReference type="OrthoDB" id="9789605at2"/>
<name>A0A364NH38_9GAMM</name>
<dbReference type="SUPFAM" id="SSF55729">
    <property type="entry name" value="Acyl-CoA N-acyltransferases (Nat)"/>
    <property type="match status" value="1"/>
</dbReference>
<proteinExistence type="predicted"/>
<dbReference type="PANTHER" id="PTHR43877">
    <property type="entry name" value="AMINOALKYLPHOSPHONATE N-ACETYLTRANSFERASE-RELATED-RELATED"/>
    <property type="match status" value="1"/>
</dbReference>
<evidence type="ECO:0000256" key="1">
    <source>
        <dbReference type="ARBA" id="ARBA00022679"/>
    </source>
</evidence>
<protein>
    <submittedName>
        <fullName evidence="4">GNAT family N-acetyltransferase</fullName>
    </submittedName>
</protein>
<evidence type="ECO:0000313" key="5">
    <source>
        <dbReference type="Proteomes" id="UP000250744"/>
    </source>
</evidence>
<dbReference type="Pfam" id="PF00583">
    <property type="entry name" value="Acetyltransf_1"/>
    <property type="match status" value="1"/>
</dbReference>
<sequence>MHHRKVTESDIPEICKLPKTREELFYCFPRVDFPLSEADLRQSIENRSDSTVVEVGGRVVAFANFYRWKGGLCSIGNVVVASDARGSGVASYLINHMITLGFEKHRAKAVSVSCFNRNVAGLLLYPKLGFQPYAIEQRVDYNGDRVALIHLKIEKHAT</sequence>
<dbReference type="GO" id="GO:0016747">
    <property type="term" value="F:acyltransferase activity, transferring groups other than amino-acyl groups"/>
    <property type="evidence" value="ECO:0007669"/>
    <property type="project" value="InterPro"/>
</dbReference>
<accession>A0A364NH38</accession>